<sequence length="214" mass="23901">MSWSRLATLSCFQGRPRSPPVVRSFNSPIVMHVYAGQSTSIIRTQLFTSPRPQIRWQMTTSYQKLDGCCATSPLLHIALRLGQAMSKDMRGISPGEVLSVSPCVLRTAWSCSRWFSSYKELNSRRQYPQAVQVVHAVHADQVVHDARLHGSRTKRFMSGPGQALSTVIRGISRWGMLSMTSCTLCAAWSCTGPVYEPQGSYTLMPSMLLCYAEY</sequence>
<gene>
    <name evidence="1" type="ORF">OE88DRAFT_117762</name>
</gene>
<reference evidence="1 2" key="1">
    <citation type="journal article" date="2019" name="Nat. Ecol. Evol.">
        <title>Megaphylogeny resolves global patterns of mushroom evolution.</title>
        <authorList>
            <person name="Varga T."/>
            <person name="Krizsan K."/>
            <person name="Foldi C."/>
            <person name="Dima B."/>
            <person name="Sanchez-Garcia M."/>
            <person name="Sanchez-Ramirez S."/>
            <person name="Szollosi G.J."/>
            <person name="Szarkandi J.G."/>
            <person name="Papp V."/>
            <person name="Albert L."/>
            <person name="Andreopoulos W."/>
            <person name="Angelini C."/>
            <person name="Antonin V."/>
            <person name="Barry K.W."/>
            <person name="Bougher N.L."/>
            <person name="Buchanan P."/>
            <person name="Buyck B."/>
            <person name="Bense V."/>
            <person name="Catcheside P."/>
            <person name="Chovatia M."/>
            <person name="Cooper J."/>
            <person name="Damon W."/>
            <person name="Desjardin D."/>
            <person name="Finy P."/>
            <person name="Geml J."/>
            <person name="Haridas S."/>
            <person name="Hughes K."/>
            <person name="Justo A."/>
            <person name="Karasinski D."/>
            <person name="Kautmanova I."/>
            <person name="Kiss B."/>
            <person name="Kocsube S."/>
            <person name="Kotiranta H."/>
            <person name="LaButti K.M."/>
            <person name="Lechner B.E."/>
            <person name="Liimatainen K."/>
            <person name="Lipzen A."/>
            <person name="Lukacs Z."/>
            <person name="Mihaltcheva S."/>
            <person name="Morgado L.N."/>
            <person name="Niskanen T."/>
            <person name="Noordeloos M.E."/>
            <person name="Ohm R.A."/>
            <person name="Ortiz-Santana B."/>
            <person name="Ovrebo C."/>
            <person name="Racz N."/>
            <person name="Riley R."/>
            <person name="Savchenko A."/>
            <person name="Shiryaev A."/>
            <person name="Soop K."/>
            <person name="Spirin V."/>
            <person name="Szebenyi C."/>
            <person name="Tomsovsky M."/>
            <person name="Tulloss R.E."/>
            <person name="Uehling J."/>
            <person name="Grigoriev I.V."/>
            <person name="Vagvolgyi C."/>
            <person name="Papp T."/>
            <person name="Martin F.M."/>
            <person name="Miettinen O."/>
            <person name="Hibbett D.S."/>
            <person name="Nagy L.G."/>
        </authorList>
    </citation>
    <scope>NUCLEOTIDE SEQUENCE [LARGE SCALE GENOMIC DNA]</scope>
    <source>
        <strain evidence="1 2">OMC1185</strain>
    </source>
</reference>
<evidence type="ECO:0000313" key="1">
    <source>
        <dbReference type="EMBL" id="TFK57296.1"/>
    </source>
</evidence>
<organism evidence="1 2">
    <name type="scientific">Heliocybe sulcata</name>
    <dbReference type="NCBI Taxonomy" id="5364"/>
    <lineage>
        <taxon>Eukaryota</taxon>
        <taxon>Fungi</taxon>
        <taxon>Dikarya</taxon>
        <taxon>Basidiomycota</taxon>
        <taxon>Agaricomycotina</taxon>
        <taxon>Agaricomycetes</taxon>
        <taxon>Gloeophyllales</taxon>
        <taxon>Gloeophyllaceae</taxon>
        <taxon>Heliocybe</taxon>
    </lineage>
</organism>
<accession>A0A5C3NLD7</accession>
<evidence type="ECO:0000313" key="2">
    <source>
        <dbReference type="Proteomes" id="UP000305948"/>
    </source>
</evidence>
<dbReference type="EMBL" id="ML213503">
    <property type="protein sequence ID" value="TFK57296.1"/>
    <property type="molecule type" value="Genomic_DNA"/>
</dbReference>
<protein>
    <submittedName>
        <fullName evidence="1">Uncharacterized protein</fullName>
    </submittedName>
</protein>
<keyword evidence="2" id="KW-1185">Reference proteome</keyword>
<dbReference type="Proteomes" id="UP000305948">
    <property type="component" value="Unassembled WGS sequence"/>
</dbReference>
<proteinExistence type="predicted"/>
<dbReference type="AlphaFoldDB" id="A0A5C3NLD7"/>
<name>A0A5C3NLD7_9AGAM</name>